<organism evidence="2 3">
    <name type="scientific">Streptantibioticus silvisoli</name>
    <dbReference type="NCBI Taxonomy" id="2705255"/>
    <lineage>
        <taxon>Bacteria</taxon>
        <taxon>Bacillati</taxon>
        <taxon>Actinomycetota</taxon>
        <taxon>Actinomycetes</taxon>
        <taxon>Kitasatosporales</taxon>
        <taxon>Streptomycetaceae</taxon>
        <taxon>Streptantibioticus</taxon>
    </lineage>
</organism>
<evidence type="ECO:0000256" key="1">
    <source>
        <dbReference type="SAM" id="MobiDB-lite"/>
    </source>
</evidence>
<feature type="region of interest" description="Disordered" evidence="1">
    <location>
        <begin position="125"/>
        <end position="165"/>
    </location>
</feature>
<dbReference type="RefSeq" id="WP_271321851.1">
    <property type="nucleotide sequence ID" value="NZ_JAAGKO020000001.1"/>
</dbReference>
<dbReference type="EMBL" id="JAAGKO020000001">
    <property type="protein sequence ID" value="MDI5961390.1"/>
    <property type="molecule type" value="Genomic_DNA"/>
</dbReference>
<evidence type="ECO:0000313" key="2">
    <source>
        <dbReference type="EMBL" id="MDI5961390.1"/>
    </source>
</evidence>
<protein>
    <recommendedName>
        <fullName evidence="4">Glycosyltransferase family 9 protein</fullName>
    </recommendedName>
</protein>
<feature type="compositionally biased region" description="Low complexity" evidence="1">
    <location>
        <begin position="128"/>
        <end position="141"/>
    </location>
</feature>
<dbReference type="Proteomes" id="UP001156398">
    <property type="component" value="Unassembled WGS sequence"/>
</dbReference>
<evidence type="ECO:0008006" key="4">
    <source>
        <dbReference type="Google" id="ProtNLM"/>
    </source>
</evidence>
<sequence>MWSIDGVKFQPGGRLVVPRRAAPLGVRLPYRRAKGEAPDGPTRLLDAVAANGWSVRFVADPGGGFSAGTSAVPFGDLLLELTVARALLDASAVTGAAPAEVVYRGPRHRLMERCDLPFAACEDGPQHTVSTPAAAVSATVPPTGPPSWAGAGQDPSPGAPRTHVPPWLDPVDDEVEVHSALPMRYYLEVEQRLGVRLPLDGAPAPRFRSRTANTDPRHVVLVSTSSAYGSRQDYGVDGLLDVARSLTELAPGAWRFTLLTNDPARQAAGARLDCPLDVVVRPDATDCVDLFGSCALVVGNDTGLTHLAALTARPDGTGPQVVALHGRFSHLKWVTGSTRHHSVATPLSQMMAFADVGLYINSYGLPIDDTVWGTGDVTAIAPSLIARYAYGCLTGEVPHADEPQA</sequence>
<dbReference type="SUPFAM" id="SSF53756">
    <property type="entry name" value="UDP-Glycosyltransferase/glycogen phosphorylase"/>
    <property type="match status" value="1"/>
</dbReference>
<name>A0ABT6VT91_9ACTN</name>
<evidence type="ECO:0000313" key="3">
    <source>
        <dbReference type="Proteomes" id="UP001156398"/>
    </source>
</evidence>
<keyword evidence="3" id="KW-1185">Reference proteome</keyword>
<proteinExistence type="predicted"/>
<gene>
    <name evidence="2" type="ORF">POF43_001385</name>
</gene>
<reference evidence="2 3" key="1">
    <citation type="submission" date="2023-05" db="EMBL/GenBank/DDBJ databases">
        <title>Streptantibioticus silvisoli sp. nov., acidotolerant actinomycetes 1 from pine litter.</title>
        <authorList>
            <person name="Swiecimska M."/>
            <person name="Golinska P."/>
            <person name="Sangal V."/>
            <person name="Wachnowicz B."/>
            <person name="Goodfellow M."/>
        </authorList>
    </citation>
    <scope>NUCLEOTIDE SEQUENCE [LARGE SCALE GENOMIC DNA]</scope>
    <source>
        <strain evidence="2 3">SL54</strain>
    </source>
</reference>
<accession>A0ABT6VT91</accession>
<comment type="caution">
    <text evidence="2">The sequence shown here is derived from an EMBL/GenBank/DDBJ whole genome shotgun (WGS) entry which is preliminary data.</text>
</comment>
<dbReference type="Gene3D" id="3.40.50.2000">
    <property type="entry name" value="Glycogen Phosphorylase B"/>
    <property type="match status" value="1"/>
</dbReference>